<proteinExistence type="predicted"/>
<evidence type="ECO:0000256" key="1">
    <source>
        <dbReference type="SAM" id="SignalP"/>
    </source>
</evidence>
<protein>
    <submittedName>
        <fullName evidence="2">Uncharacterized protein</fullName>
    </submittedName>
</protein>
<dbReference type="EMBL" id="OW240923">
    <property type="protein sequence ID" value="CAH2325070.1"/>
    <property type="molecule type" value="Genomic_DNA"/>
</dbReference>
<keyword evidence="3" id="KW-1185">Reference proteome</keyword>
<name>A0AAD1TFC4_PELCU</name>
<feature type="chain" id="PRO_5041900374" evidence="1">
    <location>
        <begin position="23"/>
        <end position="194"/>
    </location>
</feature>
<dbReference type="Proteomes" id="UP001295444">
    <property type="component" value="Chromosome 12"/>
</dbReference>
<evidence type="ECO:0000313" key="2">
    <source>
        <dbReference type="EMBL" id="CAH2325070.1"/>
    </source>
</evidence>
<evidence type="ECO:0000313" key="3">
    <source>
        <dbReference type="Proteomes" id="UP001295444"/>
    </source>
</evidence>
<reference evidence="2" key="1">
    <citation type="submission" date="2022-03" db="EMBL/GenBank/DDBJ databases">
        <authorList>
            <person name="Alioto T."/>
            <person name="Alioto T."/>
            <person name="Gomez Garrido J."/>
        </authorList>
    </citation>
    <scope>NUCLEOTIDE SEQUENCE</scope>
</reference>
<dbReference type="AlphaFoldDB" id="A0AAD1TFC4"/>
<keyword evidence="1" id="KW-0732">Signal</keyword>
<accession>A0AAD1TFC4</accession>
<gene>
    <name evidence="2" type="ORF">PECUL_23A040678</name>
</gene>
<sequence length="194" mass="21928">MAAGWQWGALSALLVFLWGVHGREECRNPLLRTQGLNPPRPSPCALRCATLTYYKILGSERRGSVLFTEASTSSEQYYCWFLSQRCRTEESLEMAFIMVDASPPPCHLSIGPNGFEQQELSPDTNNHELLSPLCGLRFEVTLPFQRAQNAAEFCVRHVCPQRSKDSSQTRSSNHCPPFLVTLWDKHAYETTEST</sequence>
<organism evidence="2 3">
    <name type="scientific">Pelobates cultripes</name>
    <name type="common">Western spadefoot toad</name>
    <dbReference type="NCBI Taxonomy" id="61616"/>
    <lineage>
        <taxon>Eukaryota</taxon>
        <taxon>Metazoa</taxon>
        <taxon>Chordata</taxon>
        <taxon>Craniata</taxon>
        <taxon>Vertebrata</taxon>
        <taxon>Euteleostomi</taxon>
        <taxon>Amphibia</taxon>
        <taxon>Batrachia</taxon>
        <taxon>Anura</taxon>
        <taxon>Pelobatoidea</taxon>
        <taxon>Pelobatidae</taxon>
        <taxon>Pelobates</taxon>
    </lineage>
</organism>
<feature type="signal peptide" evidence="1">
    <location>
        <begin position="1"/>
        <end position="22"/>
    </location>
</feature>